<dbReference type="AlphaFoldDB" id="A0A160INJ0"/>
<feature type="transmembrane region" description="Helical" evidence="1">
    <location>
        <begin position="115"/>
        <end position="137"/>
    </location>
</feature>
<dbReference type="EMBL" id="CP015378">
    <property type="protein sequence ID" value="ANC77576.1"/>
    <property type="molecule type" value="Genomic_DNA"/>
</dbReference>
<dbReference type="STRING" id="1221500.ABE65_012520"/>
<dbReference type="PANTHER" id="PTHR14969:SF13">
    <property type="entry name" value="AT30094P"/>
    <property type="match status" value="1"/>
</dbReference>
<feature type="transmembrane region" description="Helical" evidence="1">
    <location>
        <begin position="45"/>
        <end position="70"/>
    </location>
</feature>
<dbReference type="SMART" id="SM00014">
    <property type="entry name" value="acidPPc"/>
    <property type="match status" value="1"/>
</dbReference>
<accession>A0A160INJ0</accession>
<evidence type="ECO:0000313" key="4">
    <source>
        <dbReference type="Proteomes" id="UP000076623"/>
    </source>
</evidence>
<dbReference type="Gene3D" id="1.20.144.10">
    <property type="entry name" value="Phosphatidic acid phosphatase type 2/haloperoxidase"/>
    <property type="match status" value="2"/>
</dbReference>
<proteinExistence type="predicted"/>
<dbReference type="SUPFAM" id="SSF48317">
    <property type="entry name" value="Acid phosphatase/Vanadium-dependent haloperoxidase"/>
    <property type="match status" value="1"/>
</dbReference>
<dbReference type="InterPro" id="IPR000326">
    <property type="entry name" value="PAP2/HPO"/>
</dbReference>
<sequence length="208" mass="23305">MKITLSLCILIFVSLSFYSSSFITTFDSSLRELILNLRRDWLNEIVLAFTHVGDAKVLAGLCLLGAIVLFKMKQWKNSLLLIGSILVSYGLNLLVKSMFQRERPLDFRLLEEDGFSFPSGNAMVGTTFYLFAAVLVYQRFQKRWILVVGVILPFLLGLTRVYVGVHYPSDILAGFALGIVTVIVLSKLTDKSAKQLESVNRNNTNTAV</sequence>
<evidence type="ECO:0000259" key="2">
    <source>
        <dbReference type="SMART" id="SM00014"/>
    </source>
</evidence>
<keyword evidence="1" id="KW-1133">Transmembrane helix</keyword>
<keyword evidence="1" id="KW-0472">Membrane</keyword>
<dbReference type="PANTHER" id="PTHR14969">
    <property type="entry name" value="SPHINGOSINE-1-PHOSPHATE PHOSPHOHYDROLASE"/>
    <property type="match status" value="1"/>
</dbReference>
<protein>
    <recommendedName>
        <fullName evidence="2">Phosphatidic acid phosphatase type 2/haloperoxidase domain-containing protein</fullName>
    </recommendedName>
</protein>
<dbReference type="CDD" id="cd03392">
    <property type="entry name" value="PAP2_like_2"/>
    <property type="match status" value="1"/>
</dbReference>
<feature type="transmembrane region" description="Helical" evidence="1">
    <location>
        <begin position="144"/>
        <end position="165"/>
    </location>
</feature>
<feature type="transmembrane region" description="Helical" evidence="1">
    <location>
        <begin position="77"/>
        <end position="95"/>
    </location>
</feature>
<evidence type="ECO:0000313" key="3">
    <source>
        <dbReference type="EMBL" id="ANC77576.1"/>
    </source>
</evidence>
<feature type="transmembrane region" description="Helical" evidence="1">
    <location>
        <begin position="171"/>
        <end position="188"/>
    </location>
</feature>
<organism evidence="3 4">
    <name type="scientific">Fictibacillus phosphorivorans</name>
    <dbReference type="NCBI Taxonomy" id="1221500"/>
    <lineage>
        <taxon>Bacteria</taxon>
        <taxon>Bacillati</taxon>
        <taxon>Bacillota</taxon>
        <taxon>Bacilli</taxon>
        <taxon>Bacillales</taxon>
        <taxon>Fictibacillaceae</taxon>
        <taxon>Fictibacillus</taxon>
    </lineage>
</organism>
<name>A0A160INJ0_9BACL</name>
<evidence type="ECO:0000256" key="1">
    <source>
        <dbReference type="SAM" id="Phobius"/>
    </source>
</evidence>
<dbReference type="KEGG" id="fpn:ABE65_012520"/>
<dbReference type="RefSeq" id="WP_066395387.1">
    <property type="nucleotide sequence ID" value="NZ_CP015378.1"/>
</dbReference>
<reference evidence="3 4" key="1">
    <citation type="submission" date="2016-04" db="EMBL/GenBank/DDBJ databases">
        <title>Complete genome sequence of Fictibacillus phosphorivorans G25-29, a strain toxic to nematodes.</title>
        <authorList>
            <person name="Zheng Z."/>
        </authorList>
    </citation>
    <scope>NUCLEOTIDE SEQUENCE [LARGE SCALE GENOMIC DNA]</scope>
    <source>
        <strain evidence="3 4">G25-29</strain>
    </source>
</reference>
<dbReference type="Proteomes" id="UP000076623">
    <property type="component" value="Chromosome"/>
</dbReference>
<dbReference type="Pfam" id="PF01569">
    <property type="entry name" value="PAP2"/>
    <property type="match status" value="1"/>
</dbReference>
<gene>
    <name evidence="3" type="ORF">ABE65_012520</name>
</gene>
<dbReference type="InterPro" id="IPR036938">
    <property type="entry name" value="PAP2/HPO_sf"/>
</dbReference>
<keyword evidence="4" id="KW-1185">Reference proteome</keyword>
<feature type="domain" description="Phosphatidic acid phosphatase type 2/haloperoxidase" evidence="2">
    <location>
        <begin position="79"/>
        <end position="186"/>
    </location>
</feature>
<keyword evidence="1" id="KW-0812">Transmembrane</keyword>